<keyword evidence="1" id="KW-0727">SH2 domain</keyword>
<dbReference type="SUPFAM" id="SSF55550">
    <property type="entry name" value="SH2 domain"/>
    <property type="match status" value="1"/>
</dbReference>
<dbReference type="PROSITE" id="PS50001">
    <property type="entry name" value="SH2"/>
    <property type="match status" value="1"/>
</dbReference>
<keyword evidence="3" id="KW-0472">Membrane</keyword>
<evidence type="ECO:0000256" key="1">
    <source>
        <dbReference type="PROSITE-ProRule" id="PRU00191"/>
    </source>
</evidence>
<dbReference type="InterPro" id="IPR000980">
    <property type="entry name" value="SH2"/>
</dbReference>
<evidence type="ECO:0000259" key="4">
    <source>
        <dbReference type="PROSITE" id="PS50001"/>
    </source>
</evidence>
<evidence type="ECO:0000256" key="3">
    <source>
        <dbReference type="SAM" id="Phobius"/>
    </source>
</evidence>
<feature type="compositionally biased region" description="Polar residues" evidence="2">
    <location>
        <begin position="315"/>
        <end position="327"/>
    </location>
</feature>
<feature type="transmembrane region" description="Helical" evidence="3">
    <location>
        <begin position="38"/>
        <end position="60"/>
    </location>
</feature>
<organism evidence="5 6">
    <name type="scientific">Porites lobata</name>
    <dbReference type="NCBI Taxonomy" id="104759"/>
    <lineage>
        <taxon>Eukaryota</taxon>
        <taxon>Metazoa</taxon>
        <taxon>Cnidaria</taxon>
        <taxon>Anthozoa</taxon>
        <taxon>Hexacorallia</taxon>
        <taxon>Scleractinia</taxon>
        <taxon>Fungiina</taxon>
        <taxon>Poritidae</taxon>
        <taxon>Porites</taxon>
    </lineage>
</organism>
<feature type="compositionally biased region" description="Polar residues" evidence="2">
    <location>
        <begin position="350"/>
        <end position="363"/>
    </location>
</feature>
<comment type="caution">
    <text evidence="5">The sequence shown here is derived from an EMBL/GenBank/DDBJ whole genome shotgun (WGS) entry which is preliminary data.</text>
</comment>
<evidence type="ECO:0000313" key="5">
    <source>
        <dbReference type="EMBL" id="CAH3127261.1"/>
    </source>
</evidence>
<evidence type="ECO:0000256" key="2">
    <source>
        <dbReference type="SAM" id="MobiDB-lite"/>
    </source>
</evidence>
<accession>A0ABN8P256</accession>
<feature type="region of interest" description="Disordered" evidence="2">
    <location>
        <begin position="161"/>
        <end position="195"/>
    </location>
</feature>
<dbReference type="EMBL" id="CALNXK010000043">
    <property type="protein sequence ID" value="CAH3127261.1"/>
    <property type="molecule type" value="Genomic_DNA"/>
</dbReference>
<dbReference type="Proteomes" id="UP001159405">
    <property type="component" value="Unassembled WGS sequence"/>
</dbReference>
<feature type="compositionally biased region" description="Polar residues" evidence="2">
    <location>
        <begin position="259"/>
        <end position="270"/>
    </location>
</feature>
<gene>
    <name evidence="5" type="ORF">PLOB_00032861</name>
</gene>
<reference evidence="5 6" key="1">
    <citation type="submission" date="2022-05" db="EMBL/GenBank/DDBJ databases">
        <authorList>
            <consortium name="Genoscope - CEA"/>
            <person name="William W."/>
        </authorList>
    </citation>
    <scope>NUCLEOTIDE SEQUENCE [LARGE SCALE GENOMIC DNA]</scope>
</reference>
<proteinExistence type="predicted"/>
<dbReference type="CDD" id="cd00173">
    <property type="entry name" value="SH2"/>
    <property type="match status" value="1"/>
</dbReference>
<keyword evidence="6" id="KW-1185">Reference proteome</keyword>
<keyword evidence="3" id="KW-0812">Transmembrane</keyword>
<protein>
    <recommendedName>
        <fullName evidence="4">SH2 domain-containing protein</fullName>
    </recommendedName>
</protein>
<feature type="compositionally biased region" description="Polar residues" evidence="2">
    <location>
        <begin position="109"/>
        <end position="127"/>
    </location>
</feature>
<name>A0ABN8P256_9CNID</name>
<feature type="region of interest" description="Disordered" evidence="2">
    <location>
        <begin position="108"/>
        <end position="140"/>
    </location>
</feature>
<dbReference type="Gene3D" id="3.30.505.10">
    <property type="entry name" value="SH2 domain"/>
    <property type="match status" value="1"/>
</dbReference>
<dbReference type="SMART" id="SM00252">
    <property type="entry name" value="SH2"/>
    <property type="match status" value="1"/>
</dbReference>
<sequence>MTDLLLLLANKTDAHCPPLTKPTVKDDVLGCSYTNWAYAVFATVALIIAAIPFVAFICYVQRRVKNKHRARALAHSTSYESSGAYPYQPLHGGGQRRLANYGAIDSGTEEQQALRSPSHASTASLSDRQSHLKDTTSVASSRASIIPTYDDVSLNQRNAAANKAERNGVNQSTGPPRRSSRSSHLSLDSQEKSVDQGGQFYDSVDVVTNIPKLQKQAGPKDVPPAKPPRLQVLYDANSGTPETHVYDDVEQSELEGNKQRNTQPPLNGTSAVDGLSAEREDTEQAATDDIRGNDNNMHTESPEYATLEPLPDASPNDSYPTNNYASKNDQENLSIREQKQWLLSDDKQPTTETEGSPVSQNKYLTVLPPTPPKQNESLDENAGLLQSNEDFDQMSVSPPDKSVAKSRSYFEELLLGKVRNMPANKRNGTFLLRDSVSSAGSKVLTLYCWKPDSNKELYNFKVSLTEDGEIYLHKSSRKFSELSELLEFLRKDKDMLPCVLTTQVFQ</sequence>
<dbReference type="Pfam" id="PF00017">
    <property type="entry name" value="SH2"/>
    <property type="match status" value="1"/>
</dbReference>
<feature type="region of interest" description="Disordered" evidence="2">
    <location>
        <begin position="251"/>
        <end position="378"/>
    </location>
</feature>
<feature type="compositionally biased region" description="Basic and acidic residues" evidence="2">
    <location>
        <begin position="328"/>
        <end position="349"/>
    </location>
</feature>
<keyword evidence="3" id="KW-1133">Transmembrane helix</keyword>
<dbReference type="InterPro" id="IPR036860">
    <property type="entry name" value="SH2_dom_sf"/>
</dbReference>
<feature type="domain" description="SH2" evidence="4">
    <location>
        <begin position="403"/>
        <end position="504"/>
    </location>
</feature>
<evidence type="ECO:0000313" key="6">
    <source>
        <dbReference type="Proteomes" id="UP001159405"/>
    </source>
</evidence>